<dbReference type="GeneID" id="20676229"/>
<organism evidence="1 2">
    <name type="scientific">Heterobasidion irregulare (strain TC 32-1)</name>
    <dbReference type="NCBI Taxonomy" id="747525"/>
    <lineage>
        <taxon>Eukaryota</taxon>
        <taxon>Fungi</taxon>
        <taxon>Dikarya</taxon>
        <taxon>Basidiomycota</taxon>
        <taxon>Agaricomycotina</taxon>
        <taxon>Agaricomycetes</taxon>
        <taxon>Russulales</taxon>
        <taxon>Bondarzewiaceae</taxon>
        <taxon>Heterobasidion</taxon>
        <taxon>Heterobasidion annosum species complex</taxon>
    </lineage>
</organism>
<dbReference type="Proteomes" id="UP000030671">
    <property type="component" value="Unassembled WGS sequence"/>
</dbReference>
<sequence>MIRRNPTLITMTDSDVQDVRDMIALKRAEAATAAAVTNGKGKGKDMPQPQTPATLVHSCFALIRAVVVSRFFVNLHSVHQQTT</sequence>
<evidence type="ECO:0000313" key="1">
    <source>
        <dbReference type="EMBL" id="ETW80603.1"/>
    </source>
</evidence>
<keyword evidence="2" id="KW-1185">Reference proteome</keyword>
<dbReference type="OrthoDB" id="3182478at2759"/>
<reference evidence="1 2" key="1">
    <citation type="journal article" date="2012" name="New Phytol.">
        <title>Insight into trade-off between wood decay and parasitism from the genome of a fungal forest pathogen.</title>
        <authorList>
            <person name="Olson A."/>
            <person name="Aerts A."/>
            <person name="Asiegbu F."/>
            <person name="Belbahri L."/>
            <person name="Bouzid O."/>
            <person name="Broberg A."/>
            <person name="Canback B."/>
            <person name="Coutinho P.M."/>
            <person name="Cullen D."/>
            <person name="Dalman K."/>
            <person name="Deflorio G."/>
            <person name="van Diepen L.T."/>
            <person name="Dunand C."/>
            <person name="Duplessis S."/>
            <person name="Durling M."/>
            <person name="Gonthier P."/>
            <person name="Grimwood J."/>
            <person name="Fossdal C.G."/>
            <person name="Hansson D."/>
            <person name="Henrissat B."/>
            <person name="Hietala A."/>
            <person name="Himmelstrand K."/>
            <person name="Hoffmeister D."/>
            <person name="Hogberg N."/>
            <person name="James T.Y."/>
            <person name="Karlsson M."/>
            <person name="Kohler A."/>
            <person name="Kues U."/>
            <person name="Lee Y.H."/>
            <person name="Lin Y.C."/>
            <person name="Lind M."/>
            <person name="Lindquist E."/>
            <person name="Lombard V."/>
            <person name="Lucas S."/>
            <person name="Lunden K."/>
            <person name="Morin E."/>
            <person name="Murat C."/>
            <person name="Park J."/>
            <person name="Raffaello T."/>
            <person name="Rouze P."/>
            <person name="Salamov A."/>
            <person name="Schmutz J."/>
            <person name="Solheim H."/>
            <person name="Stahlberg J."/>
            <person name="Velez H."/>
            <person name="de Vries R.P."/>
            <person name="Wiebenga A."/>
            <person name="Woodward S."/>
            <person name="Yakovlev I."/>
            <person name="Garbelotto M."/>
            <person name="Martin F."/>
            <person name="Grigoriev I.V."/>
            <person name="Stenlid J."/>
        </authorList>
    </citation>
    <scope>NUCLEOTIDE SEQUENCE [LARGE SCALE GENOMIC DNA]</scope>
    <source>
        <strain evidence="1 2">TC 32-1</strain>
    </source>
</reference>
<protein>
    <submittedName>
        <fullName evidence="1">Uncharacterized protein</fullName>
    </submittedName>
</protein>
<dbReference type="HOGENOM" id="CLU_2542838_0_0_1"/>
<accession>W4K433</accession>
<evidence type="ECO:0000313" key="2">
    <source>
        <dbReference type="Proteomes" id="UP000030671"/>
    </source>
</evidence>
<dbReference type="RefSeq" id="XP_009547330.1">
    <property type="nucleotide sequence ID" value="XM_009549035.1"/>
</dbReference>
<name>W4K433_HETIT</name>
<dbReference type="InParanoid" id="W4K433"/>
<proteinExistence type="predicted"/>
<dbReference type="AlphaFoldDB" id="W4K433"/>
<dbReference type="EMBL" id="KI925459">
    <property type="protein sequence ID" value="ETW80603.1"/>
    <property type="molecule type" value="Genomic_DNA"/>
</dbReference>
<gene>
    <name evidence="1" type="ORF">HETIRDRAFT_452165</name>
</gene>
<dbReference type="KEGG" id="hir:HETIRDRAFT_452165"/>